<evidence type="ECO:0000313" key="2">
    <source>
        <dbReference type="Proteomes" id="UP001497535"/>
    </source>
</evidence>
<dbReference type="EMBL" id="CAVMJV010000065">
    <property type="protein sequence ID" value="CAK5087419.1"/>
    <property type="molecule type" value="Genomic_DNA"/>
</dbReference>
<evidence type="ECO:0000313" key="1">
    <source>
        <dbReference type="EMBL" id="CAK5087419.1"/>
    </source>
</evidence>
<comment type="caution">
    <text evidence="1">The sequence shown here is derived from an EMBL/GenBank/DDBJ whole genome shotgun (WGS) entry which is preliminary data.</text>
</comment>
<keyword evidence="2" id="KW-1185">Reference proteome</keyword>
<organism evidence="1 2">
    <name type="scientific">Meloidogyne enterolobii</name>
    <name type="common">Root-knot nematode worm</name>
    <name type="synonym">Meloidogyne mayaguensis</name>
    <dbReference type="NCBI Taxonomy" id="390850"/>
    <lineage>
        <taxon>Eukaryota</taxon>
        <taxon>Metazoa</taxon>
        <taxon>Ecdysozoa</taxon>
        <taxon>Nematoda</taxon>
        <taxon>Chromadorea</taxon>
        <taxon>Rhabditida</taxon>
        <taxon>Tylenchina</taxon>
        <taxon>Tylenchomorpha</taxon>
        <taxon>Tylenchoidea</taxon>
        <taxon>Meloidogynidae</taxon>
        <taxon>Meloidogyninae</taxon>
        <taxon>Meloidogyne</taxon>
    </lineage>
</organism>
<reference evidence="1" key="1">
    <citation type="submission" date="2023-11" db="EMBL/GenBank/DDBJ databases">
        <authorList>
            <person name="Poullet M."/>
        </authorList>
    </citation>
    <scope>NUCLEOTIDE SEQUENCE</scope>
    <source>
        <strain evidence="1">E1834</strain>
    </source>
</reference>
<gene>
    <name evidence="1" type="ORF">MENTE1834_LOCUS34988</name>
</gene>
<sequence length="74" mass="8392">MLLELFKPVKEQKEGKQNLNKNGGGRCSSDQGILGKCVYKKENSLGPESEISTRTRSFDSKPKFRLELEISTWT</sequence>
<proteinExistence type="predicted"/>
<accession>A0ACB1A9F9</accession>
<protein>
    <submittedName>
        <fullName evidence="1">Uncharacterized protein</fullName>
    </submittedName>
</protein>
<dbReference type="Proteomes" id="UP001497535">
    <property type="component" value="Unassembled WGS sequence"/>
</dbReference>
<name>A0ACB1A9F9_MELEN</name>